<dbReference type="AlphaFoldDB" id="A0A0A8K524"/>
<proteinExistence type="predicted"/>
<dbReference type="InterPro" id="IPR011990">
    <property type="entry name" value="TPR-like_helical_dom_sf"/>
</dbReference>
<dbReference type="Gene3D" id="1.25.40.10">
    <property type="entry name" value="Tetratricopeptide repeat domain"/>
    <property type="match status" value="2"/>
</dbReference>
<gene>
    <name evidence="1" type="ORF">GL4_2614</name>
</gene>
<dbReference type="SUPFAM" id="SSF48452">
    <property type="entry name" value="TPR-like"/>
    <property type="match status" value="2"/>
</dbReference>
<dbReference type="PANTHER" id="PTHR36513:SF1">
    <property type="entry name" value="TRANSMEMBRANE PROTEIN"/>
    <property type="match status" value="1"/>
</dbReference>
<dbReference type="SMART" id="SM00028">
    <property type="entry name" value="TPR"/>
    <property type="match status" value="5"/>
</dbReference>
<protein>
    <submittedName>
        <fullName evidence="1">Uncharacterized protein</fullName>
    </submittedName>
</protein>
<dbReference type="SUPFAM" id="SSF53474">
    <property type="entry name" value="alpha/beta-Hydrolases"/>
    <property type="match status" value="1"/>
</dbReference>
<organism evidence="1 2">
    <name type="scientific">Methyloceanibacter caenitepidi</name>
    <dbReference type="NCBI Taxonomy" id="1384459"/>
    <lineage>
        <taxon>Bacteria</taxon>
        <taxon>Pseudomonadati</taxon>
        <taxon>Pseudomonadota</taxon>
        <taxon>Alphaproteobacteria</taxon>
        <taxon>Hyphomicrobiales</taxon>
        <taxon>Hyphomicrobiaceae</taxon>
        <taxon>Methyloceanibacter</taxon>
    </lineage>
</organism>
<keyword evidence="2" id="KW-1185">Reference proteome</keyword>
<reference evidence="1 2" key="1">
    <citation type="submission" date="2014-09" db="EMBL/GenBank/DDBJ databases">
        <title>Genome sequencing of Methyloceanibacter caenitepidi Gela4.</title>
        <authorList>
            <person name="Takeuchi M."/>
            <person name="Susumu S."/>
            <person name="Kamagata Y."/>
            <person name="Oshima K."/>
            <person name="Hattori M."/>
            <person name="Iwasaki W."/>
        </authorList>
    </citation>
    <scope>NUCLEOTIDE SEQUENCE [LARGE SCALE GENOMIC DNA]</scope>
    <source>
        <strain evidence="1 2">Gela4</strain>
    </source>
</reference>
<dbReference type="Pfam" id="PF05990">
    <property type="entry name" value="DUF900"/>
    <property type="match status" value="1"/>
</dbReference>
<dbReference type="EMBL" id="AP014648">
    <property type="protein sequence ID" value="BAQ18048.1"/>
    <property type="molecule type" value="Genomic_DNA"/>
</dbReference>
<dbReference type="PANTHER" id="PTHR36513">
    <property type="entry name" value="ABC TRANSMEMBRANE TYPE-1 DOMAIN-CONTAINING PROTEIN"/>
    <property type="match status" value="1"/>
</dbReference>
<dbReference type="Pfam" id="PF13424">
    <property type="entry name" value="TPR_12"/>
    <property type="match status" value="2"/>
</dbReference>
<evidence type="ECO:0000313" key="2">
    <source>
        <dbReference type="Proteomes" id="UP000031643"/>
    </source>
</evidence>
<dbReference type="InterPro" id="IPR019734">
    <property type="entry name" value="TPR_rpt"/>
</dbReference>
<dbReference type="HOGENOM" id="CLU_409820_0_0_5"/>
<dbReference type="RefSeq" id="WP_082025654.1">
    <property type="nucleotide sequence ID" value="NZ_AP014648.1"/>
</dbReference>
<dbReference type="KEGG" id="mcg:GL4_2614"/>
<sequence>MASQGRRIVRTLRSAPVPLAVALIALSFLFVPGIRAQAEEPEDFSEISREIPALAARAKMNAAEALAQRYVAEAGAETGKDSPEYATALTWLGWVYSQQQRYADAEPLLKQALAIREKAYGPDHPLVATSLNNLAGVYQQQDRAADAEPLLVRVEAIRAKAVGRGMLEALPAEIQELQAKGKDAKAARLADHYVALAKERYGADQPGLVPALLEAAFVYQQQGDFGKAEALLKKALAIRVAAFGPRSVEVADSAEQLAYLYQSAKRYKDAVRSMKRALSIRQAAYGARNEKSIATMEALAGIYMAAGRTKEAEKTFAAARKLEGKKKHRYAYLRQETSYAVVKVFYATDRKNTGKTDPASVYGGDRGPLTFGVAEVSIPPQHKVGVVETPSIWRLEWCNDPEQFVVLLSVDEVDKEKFFEDVVARVKSSDRKSAFVFVHGYNVAFVDAVRRTAQMTYDLGFGGAPVLYSWPSQASYASYKVDETNAEWARLDFKNFLKDFVAQSGAEHIYLIAHSMGTRVLTGALKELVLEDPSIRDKFDEIILAAPDIDADTFKRDIAPKILAGEGKTTLYASSGDYALLASKTFAGYPRAGDTADGVIIAPGVDTIDASAIRTDFVGHGYYGDSDTVLGDLRDLILEGKRPDKRSRLAPVTTDSGRYWTFTEQKPATP</sequence>
<dbReference type="Proteomes" id="UP000031643">
    <property type="component" value="Chromosome"/>
</dbReference>
<name>A0A0A8K524_9HYPH</name>
<dbReference type="OrthoDB" id="9797755at2"/>
<dbReference type="Gene3D" id="3.40.50.1820">
    <property type="entry name" value="alpha/beta hydrolase"/>
    <property type="match status" value="1"/>
</dbReference>
<dbReference type="InterPro" id="IPR010297">
    <property type="entry name" value="DUF900_hydrolase"/>
</dbReference>
<dbReference type="Pfam" id="PF13374">
    <property type="entry name" value="TPR_10"/>
    <property type="match status" value="1"/>
</dbReference>
<accession>A0A0A8K524</accession>
<dbReference type="STRING" id="1384459.GL4_2614"/>
<evidence type="ECO:0000313" key="1">
    <source>
        <dbReference type="EMBL" id="BAQ18048.1"/>
    </source>
</evidence>
<dbReference type="InterPro" id="IPR029058">
    <property type="entry name" value="AB_hydrolase_fold"/>
</dbReference>